<sequence>MTKKPVSASGNMSDRLRARLAEKDLHKKEIEATWQDVLSSSQGSLAAHEELSYEEITKGIRFTDTYIETLRKYIRSKGGTLEITVTFPDGKVTINKLSQ</sequence>
<organism evidence="1 2">
    <name type="scientific">Pseudomonas syringae pv. aceris</name>
    <dbReference type="NCBI Taxonomy" id="199198"/>
    <lineage>
        <taxon>Bacteria</taxon>
        <taxon>Pseudomonadati</taxon>
        <taxon>Pseudomonadota</taxon>
        <taxon>Gammaproteobacteria</taxon>
        <taxon>Pseudomonadales</taxon>
        <taxon>Pseudomonadaceae</taxon>
        <taxon>Pseudomonas</taxon>
        <taxon>Pseudomonas syringae</taxon>
    </lineage>
</organism>
<comment type="caution">
    <text evidence="1">The sequence shown here is derived from an EMBL/GenBank/DDBJ whole genome shotgun (WGS) entry which is preliminary data.</text>
</comment>
<name>A0A0P9LMX1_PSESX</name>
<evidence type="ECO:0000313" key="1">
    <source>
        <dbReference type="EMBL" id="KPW18349.1"/>
    </source>
</evidence>
<dbReference type="RefSeq" id="WP_004407201.1">
    <property type="nucleotide sequence ID" value="NZ_LGAR01000117.1"/>
</dbReference>
<dbReference type="Proteomes" id="UP000050297">
    <property type="component" value="Unassembled WGS sequence"/>
</dbReference>
<dbReference type="PATRIC" id="fig|199198.5.peg.5298"/>
<dbReference type="AlphaFoldDB" id="A0A0P9LMX1"/>
<reference evidence="1 2" key="1">
    <citation type="submission" date="2015-09" db="EMBL/GenBank/DDBJ databases">
        <title>Genome announcement of multiple Pseudomonas syringae strains.</title>
        <authorList>
            <person name="Thakur S."/>
            <person name="Wang P.W."/>
            <person name="Gong Y."/>
            <person name="Weir B.S."/>
            <person name="Guttman D.S."/>
        </authorList>
    </citation>
    <scope>NUCLEOTIDE SEQUENCE [LARGE SCALE GENOMIC DNA]</scope>
    <source>
        <strain evidence="1 2">ICMP2802</strain>
    </source>
</reference>
<protein>
    <submittedName>
        <fullName evidence="1">Uncharacterized protein</fullName>
    </submittedName>
</protein>
<evidence type="ECO:0000313" key="2">
    <source>
        <dbReference type="Proteomes" id="UP000050297"/>
    </source>
</evidence>
<accession>A0A0P9LMX1</accession>
<dbReference type="EMBL" id="LJPM01000322">
    <property type="protein sequence ID" value="KPW18349.1"/>
    <property type="molecule type" value="Genomic_DNA"/>
</dbReference>
<proteinExistence type="predicted"/>
<gene>
    <name evidence="1" type="ORF">ALO91_03685</name>
</gene>